<reference evidence="2 3" key="1">
    <citation type="submission" date="2020-05" db="EMBL/GenBank/DDBJ databases">
        <title>Gimesia benthica sp. nov., a novel planctomycete isolated from a deep-sea water sample of the Northwest Indian Ocean.</title>
        <authorList>
            <person name="Wang J."/>
            <person name="Ruan C."/>
            <person name="Song L."/>
            <person name="Zhu Y."/>
            <person name="Li A."/>
            <person name="Zheng X."/>
            <person name="Wang L."/>
            <person name="Lu Z."/>
            <person name="Huang Y."/>
            <person name="Du W."/>
            <person name="Zhou Y."/>
            <person name="Huang L."/>
            <person name="Dai X."/>
        </authorList>
    </citation>
    <scope>NUCLEOTIDE SEQUENCE [LARGE SCALE GENOMIC DNA]</scope>
    <source>
        <strain evidence="2 3">YYQ-30</strain>
    </source>
</reference>
<dbReference type="RefSeq" id="WP_171322189.1">
    <property type="nucleotide sequence ID" value="NZ_JABFBC010000001.1"/>
</dbReference>
<feature type="transmembrane region" description="Helical" evidence="1">
    <location>
        <begin position="55"/>
        <end position="74"/>
    </location>
</feature>
<dbReference type="Proteomes" id="UP000572377">
    <property type="component" value="Unassembled WGS sequence"/>
</dbReference>
<dbReference type="EMBL" id="JABFBC010000001">
    <property type="protein sequence ID" value="NNU79321.1"/>
    <property type="molecule type" value="Genomic_DNA"/>
</dbReference>
<keyword evidence="1" id="KW-0812">Transmembrane</keyword>
<organism evidence="2 3">
    <name type="scientific">Halovulum dunhuangense</name>
    <dbReference type="NCBI Taxonomy" id="1505036"/>
    <lineage>
        <taxon>Bacteria</taxon>
        <taxon>Pseudomonadati</taxon>
        <taxon>Pseudomonadota</taxon>
        <taxon>Alphaproteobacteria</taxon>
        <taxon>Rhodobacterales</taxon>
        <taxon>Paracoccaceae</taxon>
        <taxon>Halovulum</taxon>
    </lineage>
</organism>
<proteinExistence type="predicted"/>
<evidence type="ECO:0000313" key="2">
    <source>
        <dbReference type="EMBL" id="NNU79321.1"/>
    </source>
</evidence>
<evidence type="ECO:0000313" key="3">
    <source>
        <dbReference type="Proteomes" id="UP000572377"/>
    </source>
</evidence>
<protein>
    <submittedName>
        <fullName evidence="2">Uncharacterized protein</fullName>
    </submittedName>
</protein>
<keyword evidence="1" id="KW-1133">Transmembrane helix</keyword>
<keyword evidence="3" id="KW-1185">Reference proteome</keyword>
<accession>A0A849KUN2</accession>
<evidence type="ECO:0000256" key="1">
    <source>
        <dbReference type="SAM" id="Phobius"/>
    </source>
</evidence>
<gene>
    <name evidence="2" type="ORF">HMH01_02615</name>
</gene>
<feature type="transmembrane region" description="Helical" evidence="1">
    <location>
        <begin position="23"/>
        <end position="43"/>
    </location>
</feature>
<dbReference type="AlphaFoldDB" id="A0A849KUN2"/>
<sequence>MTRRGENADLAERALERHKREDAAAFLPILGVLLLVSPVLNIVAGFPRILGIPAVYLYVFSVWAGLILCTLYLARRLYGTGEPE</sequence>
<keyword evidence="1" id="KW-0472">Membrane</keyword>
<name>A0A849KUN2_9RHOB</name>
<comment type="caution">
    <text evidence="2">The sequence shown here is derived from an EMBL/GenBank/DDBJ whole genome shotgun (WGS) entry which is preliminary data.</text>
</comment>